<keyword evidence="5" id="KW-0732">Signal</keyword>
<dbReference type="InterPro" id="IPR057475">
    <property type="entry name" value="CUT_C"/>
</dbReference>
<feature type="transmembrane region" description="Helical" evidence="8">
    <location>
        <begin position="308"/>
        <end position="330"/>
    </location>
</feature>
<dbReference type="AlphaFoldDB" id="A0ABD6E2M0"/>
<keyword evidence="4 8" id="KW-0812">Transmembrane</keyword>
<organism evidence="10 11">
    <name type="scientific">Gnathostoma spinigerum</name>
    <dbReference type="NCBI Taxonomy" id="75299"/>
    <lineage>
        <taxon>Eukaryota</taxon>
        <taxon>Metazoa</taxon>
        <taxon>Ecdysozoa</taxon>
        <taxon>Nematoda</taxon>
        <taxon>Chromadorea</taxon>
        <taxon>Rhabditida</taxon>
        <taxon>Spirurina</taxon>
        <taxon>Gnathostomatomorpha</taxon>
        <taxon>Gnathostomatoidea</taxon>
        <taxon>Gnathostomatidae</taxon>
        <taxon>Gnathostoma</taxon>
    </lineage>
</organism>
<evidence type="ECO:0000256" key="4">
    <source>
        <dbReference type="ARBA" id="ARBA00022692"/>
    </source>
</evidence>
<comment type="caution">
    <text evidence="10">The sequence shown here is derived from an EMBL/GenBank/DDBJ whole genome shotgun (WGS) entry which is preliminary data.</text>
</comment>
<dbReference type="PROSITE" id="PS51034">
    <property type="entry name" value="ZP_2"/>
    <property type="match status" value="1"/>
</dbReference>
<dbReference type="PANTHER" id="PTHR22907">
    <property type="entry name" value="GH04558P"/>
    <property type="match status" value="1"/>
</dbReference>
<keyword evidence="6 8" id="KW-1133">Transmembrane helix</keyword>
<dbReference type="GO" id="GO:0005886">
    <property type="term" value="C:plasma membrane"/>
    <property type="evidence" value="ECO:0007669"/>
    <property type="project" value="UniProtKB-SubCell"/>
</dbReference>
<evidence type="ECO:0000256" key="8">
    <source>
        <dbReference type="SAM" id="Phobius"/>
    </source>
</evidence>
<dbReference type="EMBL" id="JBGFUD010000017">
    <property type="protein sequence ID" value="MFH4973371.1"/>
    <property type="molecule type" value="Genomic_DNA"/>
</dbReference>
<name>A0ABD6E2M0_9BILA</name>
<feature type="domain" description="ZP" evidence="9">
    <location>
        <begin position="1"/>
        <end position="248"/>
    </location>
</feature>
<evidence type="ECO:0000256" key="2">
    <source>
        <dbReference type="ARBA" id="ARBA00022460"/>
    </source>
</evidence>
<proteinExistence type="predicted"/>
<keyword evidence="2" id="KW-0193">Cuticle</keyword>
<dbReference type="Pfam" id="PF25301">
    <property type="entry name" value="CUT_C"/>
    <property type="match status" value="1"/>
</dbReference>
<evidence type="ECO:0000256" key="5">
    <source>
        <dbReference type="ARBA" id="ARBA00022729"/>
    </source>
</evidence>
<gene>
    <name evidence="10" type="ORF">AB6A40_000080</name>
</gene>
<evidence type="ECO:0000256" key="3">
    <source>
        <dbReference type="ARBA" id="ARBA00022475"/>
    </source>
</evidence>
<protein>
    <recommendedName>
        <fullName evidence="9">ZP domain-containing protein</fullName>
    </recommendedName>
</protein>
<dbReference type="SMART" id="SM00241">
    <property type="entry name" value="ZP"/>
    <property type="match status" value="1"/>
</dbReference>
<dbReference type="InterPro" id="IPR056953">
    <property type="entry name" value="CUT_N"/>
</dbReference>
<comment type="subcellular location">
    <subcellularLocation>
        <location evidence="1">Cell membrane</location>
        <topology evidence="1">Single-pass type I membrane protein</topology>
    </subcellularLocation>
</comment>
<keyword evidence="3" id="KW-1003">Cell membrane</keyword>
<reference evidence="10 11" key="1">
    <citation type="submission" date="2024-08" db="EMBL/GenBank/DDBJ databases">
        <title>Gnathostoma spinigerum genome.</title>
        <authorList>
            <person name="Gonzalez-Bertolin B."/>
            <person name="Monzon S."/>
            <person name="Zaballos A."/>
            <person name="Jimenez P."/>
            <person name="Dekumyoy P."/>
            <person name="Varona S."/>
            <person name="Cuesta I."/>
            <person name="Sumanam S."/>
            <person name="Adisakwattana P."/>
            <person name="Gasser R.B."/>
            <person name="Hernandez-Gonzalez A."/>
            <person name="Young N.D."/>
            <person name="Perteguer M.J."/>
        </authorList>
    </citation>
    <scope>NUCLEOTIDE SEQUENCE [LARGE SCALE GENOMIC DNA]</scope>
    <source>
        <strain evidence="10">AL3</strain>
        <tissue evidence="10">Liver</tissue>
    </source>
</reference>
<dbReference type="InterPro" id="IPR051962">
    <property type="entry name" value="Cuticlin"/>
</dbReference>
<dbReference type="InterPro" id="IPR001507">
    <property type="entry name" value="ZP_dom"/>
</dbReference>
<keyword evidence="7 8" id="KW-0472">Membrane</keyword>
<evidence type="ECO:0000259" key="9">
    <source>
        <dbReference type="PROSITE" id="PS51034"/>
    </source>
</evidence>
<dbReference type="Pfam" id="PF25057">
    <property type="entry name" value="CUT_N"/>
    <property type="match status" value="1"/>
</dbReference>
<accession>A0ABD6E2M0</accession>
<dbReference type="GO" id="GO:0042302">
    <property type="term" value="F:structural constituent of cuticle"/>
    <property type="evidence" value="ECO:0007669"/>
    <property type="project" value="UniProtKB-KW"/>
</dbReference>
<dbReference type="PANTHER" id="PTHR22907:SF54">
    <property type="entry name" value="GH04558P"/>
    <property type="match status" value="1"/>
</dbReference>
<evidence type="ECO:0000313" key="11">
    <source>
        <dbReference type="Proteomes" id="UP001608902"/>
    </source>
</evidence>
<evidence type="ECO:0000256" key="1">
    <source>
        <dbReference type="ARBA" id="ARBA00004251"/>
    </source>
</evidence>
<evidence type="ECO:0000256" key="6">
    <source>
        <dbReference type="ARBA" id="ARBA00022989"/>
    </source>
</evidence>
<keyword evidence="11" id="KW-1185">Reference proteome</keyword>
<dbReference type="Proteomes" id="UP001608902">
    <property type="component" value="Unassembled WGS sequence"/>
</dbReference>
<sequence length="353" mass="40260">MRLYVTLENPLNTVARVFVKDQSANPDCSQLYEPKDDYDALMFRIQLNSCGMQRVRQQTNLISFSVTVIISFHPLFVSKFDRAYRLTCDYIKRPEKPTRNFTAGLGIRGIDENLVDTQIADDTECIYTLSIGGKSIDSSESVHFVRIGDPIEHHWKCPNLLPTEFFVIHDCFVNPEFSRGNDPMIVDHFGCPSDPLAMEQIDYSGDGHSAVGKHSAYKFADYPNILFRCSLTICRRDMPSCTDRYGNPLEKAPNCRNERQKRSEINDRNPKFASWRKVQVLSAMIHVGDLQQNVVGEREITTDSCPTLSVWLLAIAVICLFAFILLFWTVHRWNSTVSHSANQTISKFGNIVM</sequence>
<evidence type="ECO:0000313" key="10">
    <source>
        <dbReference type="EMBL" id="MFH4973371.1"/>
    </source>
</evidence>
<evidence type="ECO:0000256" key="7">
    <source>
        <dbReference type="ARBA" id="ARBA00023136"/>
    </source>
</evidence>